<proteinExistence type="predicted"/>
<dbReference type="InterPro" id="IPR003656">
    <property type="entry name" value="Znf_BED"/>
</dbReference>
<dbReference type="Proteomes" id="UP000266723">
    <property type="component" value="Unassembled WGS sequence"/>
</dbReference>
<keyword evidence="3" id="KW-0862">Zinc</keyword>
<evidence type="ECO:0000256" key="5">
    <source>
        <dbReference type="SAM" id="MobiDB-lite"/>
    </source>
</evidence>
<sequence>MEDELGEEEREERQRSDVWKDFTVVHKPNGKMKAACNHCKREAWTSLDEEALDEDELGEEEMEERQQSDVWKDFTVVHKPNGKMKAACNHCKREYAWQSHSHGTSGLRRHHMRYEEIDGDGEEEKVPSFESIVNGEDEDEEA</sequence>
<feature type="region of interest" description="Disordered" evidence="5">
    <location>
        <begin position="99"/>
        <end position="142"/>
    </location>
</feature>
<evidence type="ECO:0000313" key="8">
    <source>
        <dbReference type="Proteomes" id="UP000266723"/>
    </source>
</evidence>
<evidence type="ECO:0000256" key="4">
    <source>
        <dbReference type="PROSITE-ProRule" id="PRU00027"/>
    </source>
</evidence>
<keyword evidence="8" id="KW-1185">Reference proteome</keyword>
<keyword evidence="1" id="KW-0479">Metal-binding</keyword>
<protein>
    <recommendedName>
        <fullName evidence="6">BED-type domain-containing protein</fullName>
    </recommendedName>
</protein>
<dbReference type="InterPro" id="IPR036236">
    <property type="entry name" value="Znf_C2H2_sf"/>
</dbReference>
<keyword evidence="2 4" id="KW-0863">Zinc-finger</keyword>
<accession>A0ABQ7E9H9</accession>
<comment type="caution">
    <text evidence="7">The sequence shown here is derived from an EMBL/GenBank/DDBJ whole genome shotgun (WGS) entry which is preliminary data.</text>
</comment>
<evidence type="ECO:0000256" key="3">
    <source>
        <dbReference type="ARBA" id="ARBA00022833"/>
    </source>
</evidence>
<dbReference type="Pfam" id="PF02892">
    <property type="entry name" value="zf-BED"/>
    <property type="match status" value="1"/>
</dbReference>
<dbReference type="InterPro" id="IPR053031">
    <property type="entry name" value="Cuticle_assoc_protein"/>
</dbReference>
<dbReference type="SMART" id="SM00614">
    <property type="entry name" value="ZnF_BED"/>
    <property type="match status" value="2"/>
</dbReference>
<evidence type="ECO:0000259" key="6">
    <source>
        <dbReference type="PROSITE" id="PS50808"/>
    </source>
</evidence>
<dbReference type="SUPFAM" id="SSF57667">
    <property type="entry name" value="beta-beta-alpha zinc fingers"/>
    <property type="match status" value="1"/>
</dbReference>
<evidence type="ECO:0000313" key="7">
    <source>
        <dbReference type="EMBL" id="KAF3593863.1"/>
    </source>
</evidence>
<dbReference type="EMBL" id="QGKV02000299">
    <property type="protein sequence ID" value="KAF3593863.1"/>
    <property type="molecule type" value="Genomic_DNA"/>
</dbReference>
<evidence type="ECO:0000256" key="1">
    <source>
        <dbReference type="ARBA" id="ARBA00022723"/>
    </source>
</evidence>
<organism evidence="7 8">
    <name type="scientific">Brassica cretica</name>
    <name type="common">Mustard</name>
    <dbReference type="NCBI Taxonomy" id="69181"/>
    <lineage>
        <taxon>Eukaryota</taxon>
        <taxon>Viridiplantae</taxon>
        <taxon>Streptophyta</taxon>
        <taxon>Embryophyta</taxon>
        <taxon>Tracheophyta</taxon>
        <taxon>Spermatophyta</taxon>
        <taxon>Magnoliopsida</taxon>
        <taxon>eudicotyledons</taxon>
        <taxon>Gunneridae</taxon>
        <taxon>Pentapetalae</taxon>
        <taxon>rosids</taxon>
        <taxon>malvids</taxon>
        <taxon>Brassicales</taxon>
        <taxon>Brassicaceae</taxon>
        <taxon>Brassiceae</taxon>
        <taxon>Brassica</taxon>
    </lineage>
</organism>
<gene>
    <name evidence="7" type="ORF">DY000_02020743</name>
</gene>
<feature type="domain" description="BED-type" evidence="6">
    <location>
        <begin position="65"/>
        <end position="113"/>
    </location>
</feature>
<reference evidence="7 8" key="1">
    <citation type="journal article" date="2020" name="BMC Genomics">
        <title>Intraspecific diversification of the crop wild relative Brassica cretica Lam. using demographic model selection.</title>
        <authorList>
            <person name="Kioukis A."/>
            <person name="Michalopoulou V.A."/>
            <person name="Briers L."/>
            <person name="Pirintsos S."/>
            <person name="Studholme D.J."/>
            <person name="Pavlidis P."/>
            <person name="Sarris P.F."/>
        </authorList>
    </citation>
    <scope>NUCLEOTIDE SEQUENCE [LARGE SCALE GENOMIC DNA]</scope>
    <source>
        <strain evidence="8">cv. PFS-1207/04</strain>
    </source>
</reference>
<dbReference type="PROSITE" id="PS50808">
    <property type="entry name" value="ZF_BED"/>
    <property type="match status" value="1"/>
</dbReference>
<evidence type="ECO:0000256" key="2">
    <source>
        <dbReference type="ARBA" id="ARBA00022771"/>
    </source>
</evidence>
<name>A0ABQ7E9H9_BRACR</name>
<dbReference type="PANTHER" id="PTHR34396">
    <property type="entry name" value="OS03G0264950 PROTEIN-RELATED"/>
    <property type="match status" value="1"/>
</dbReference>
<dbReference type="PANTHER" id="PTHR34396:SF25">
    <property type="entry name" value="BOUNDARY ELEMENT ASSOCIATED FACTOR"/>
    <property type="match status" value="1"/>
</dbReference>